<keyword evidence="1" id="KW-0175">Coiled coil</keyword>
<gene>
    <name evidence="2" type="ORF">PanWU01x14_111620</name>
</gene>
<accession>A0A2P5CYJ9</accession>
<feature type="coiled-coil region" evidence="1">
    <location>
        <begin position="13"/>
        <end position="76"/>
    </location>
</feature>
<dbReference type="Proteomes" id="UP000237105">
    <property type="component" value="Unassembled WGS sequence"/>
</dbReference>
<name>A0A2P5CYJ9_PARAD</name>
<reference evidence="3" key="1">
    <citation type="submission" date="2016-06" db="EMBL/GenBank/DDBJ databases">
        <title>Parallel loss of symbiosis genes in relatives of nitrogen-fixing non-legume Parasponia.</title>
        <authorList>
            <person name="Van Velzen R."/>
            <person name="Holmer R."/>
            <person name="Bu F."/>
            <person name="Rutten L."/>
            <person name="Van Zeijl A."/>
            <person name="Liu W."/>
            <person name="Santuari L."/>
            <person name="Cao Q."/>
            <person name="Sharma T."/>
            <person name="Shen D."/>
            <person name="Roswanjaya Y."/>
            <person name="Wardhani T."/>
            <person name="Kalhor M.S."/>
            <person name="Jansen J."/>
            <person name="Van den Hoogen J."/>
            <person name="Gungor B."/>
            <person name="Hartog M."/>
            <person name="Hontelez J."/>
            <person name="Verver J."/>
            <person name="Yang W.-C."/>
            <person name="Schijlen E."/>
            <person name="Repin R."/>
            <person name="Schilthuizen M."/>
            <person name="Schranz E."/>
            <person name="Heidstra R."/>
            <person name="Miyata K."/>
            <person name="Fedorova E."/>
            <person name="Kohlen W."/>
            <person name="Bisseling T."/>
            <person name="Smit S."/>
            <person name="Geurts R."/>
        </authorList>
    </citation>
    <scope>NUCLEOTIDE SEQUENCE [LARGE SCALE GENOMIC DNA]</scope>
    <source>
        <strain evidence="3">cv. WU1-14</strain>
    </source>
</reference>
<evidence type="ECO:0000313" key="2">
    <source>
        <dbReference type="EMBL" id="PON66111.1"/>
    </source>
</evidence>
<sequence>VLMHDPVLECLEKAEKVDEITQAFENLEKAQEEDRTAFNLEKQQMFEDLAREKLAKEKLEEEVKELKKVVSEYPDRMREATTEAVHKAIEEFKATEVKELEDKASDIASSTIIFNIFCEHPDFDFSILGEDVVELVQSWKEDATKAGDDGASPST</sequence>
<feature type="non-terminal residue" evidence="2">
    <location>
        <position position="1"/>
    </location>
</feature>
<dbReference type="AlphaFoldDB" id="A0A2P5CYJ9"/>
<evidence type="ECO:0000313" key="3">
    <source>
        <dbReference type="Proteomes" id="UP000237105"/>
    </source>
</evidence>
<evidence type="ECO:0000256" key="1">
    <source>
        <dbReference type="SAM" id="Coils"/>
    </source>
</evidence>
<proteinExistence type="predicted"/>
<comment type="caution">
    <text evidence="2">The sequence shown here is derived from an EMBL/GenBank/DDBJ whole genome shotgun (WGS) entry which is preliminary data.</text>
</comment>
<protein>
    <submittedName>
        <fullName evidence="2">Uncharacterized protein</fullName>
    </submittedName>
</protein>
<organism evidence="2 3">
    <name type="scientific">Parasponia andersonii</name>
    <name type="common">Sponia andersonii</name>
    <dbReference type="NCBI Taxonomy" id="3476"/>
    <lineage>
        <taxon>Eukaryota</taxon>
        <taxon>Viridiplantae</taxon>
        <taxon>Streptophyta</taxon>
        <taxon>Embryophyta</taxon>
        <taxon>Tracheophyta</taxon>
        <taxon>Spermatophyta</taxon>
        <taxon>Magnoliopsida</taxon>
        <taxon>eudicotyledons</taxon>
        <taxon>Gunneridae</taxon>
        <taxon>Pentapetalae</taxon>
        <taxon>rosids</taxon>
        <taxon>fabids</taxon>
        <taxon>Rosales</taxon>
        <taxon>Cannabaceae</taxon>
        <taxon>Parasponia</taxon>
    </lineage>
</organism>
<keyword evidence="3" id="KW-1185">Reference proteome</keyword>
<dbReference type="EMBL" id="JXTB01000082">
    <property type="protein sequence ID" value="PON66111.1"/>
    <property type="molecule type" value="Genomic_DNA"/>
</dbReference>